<dbReference type="AlphaFoldDB" id="A0AAV2Z803"/>
<keyword evidence="1" id="KW-0472">Membrane</keyword>
<feature type="transmembrane region" description="Helical" evidence="1">
    <location>
        <begin position="85"/>
        <end position="102"/>
    </location>
</feature>
<feature type="transmembrane region" description="Helical" evidence="1">
    <location>
        <begin position="236"/>
        <end position="254"/>
    </location>
</feature>
<feature type="transmembrane region" description="Helical" evidence="1">
    <location>
        <begin position="46"/>
        <end position="65"/>
    </location>
</feature>
<feature type="transmembrane region" description="Helical" evidence="1">
    <location>
        <begin position="378"/>
        <end position="399"/>
    </location>
</feature>
<evidence type="ECO:0000313" key="4">
    <source>
        <dbReference type="Proteomes" id="UP001146120"/>
    </source>
</evidence>
<keyword evidence="1" id="KW-1133">Transmembrane helix</keyword>
<dbReference type="EMBL" id="DAKRPA010000043">
    <property type="protein sequence ID" value="DBA01669.1"/>
    <property type="molecule type" value="Genomic_DNA"/>
</dbReference>
<feature type="transmembrane region" description="Helical" evidence="1">
    <location>
        <begin position="203"/>
        <end position="224"/>
    </location>
</feature>
<dbReference type="PANTHER" id="PTHR35982:SF1">
    <property type="entry name" value="SPIROCYCLASE, AVEC FAMILY"/>
    <property type="match status" value="1"/>
</dbReference>
<reference evidence="3" key="1">
    <citation type="submission" date="2022-11" db="EMBL/GenBank/DDBJ databases">
        <authorList>
            <person name="Morgan W.R."/>
            <person name="Tartar A."/>
        </authorList>
    </citation>
    <scope>NUCLEOTIDE SEQUENCE</scope>
    <source>
        <strain evidence="3">ARSEF 373</strain>
    </source>
</reference>
<dbReference type="Proteomes" id="UP001146120">
    <property type="component" value="Unassembled WGS sequence"/>
</dbReference>
<keyword evidence="1" id="KW-0812">Transmembrane</keyword>
<dbReference type="Pfam" id="PF25085">
    <property type="entry name" value="DUF7802"/>
    <property type="match status" value="1"/>
</dbReference>
<evidence type="ECO:0000256" key="1">
    <source>
        <dbReference type="SAM" id="Phobius"/>
    </source>
</evidence>
<sequence>MVESRVVSIAIFGLLQENVSLVTIELVTYLCAFVLMLHVHSSGKRNATMLVAAALQIILVDLVLFSGRRWHAQAWLMLLPERLPLYNVLLQAQLYYMAFVATSRLRIDNVLQPIAMGLLVAGVMLPFELLGGKFIWWTYHDTDPLLVDRFYTIPFHTLFTHLCFGMSFLTSHHMLCKSDEKTSRNRYWLLGDYYEEEHWKREWGYAVALPLFSLGFGIFFFIIFNHVFVQALGIPISTWFVIILGLCLLIFWMADREKDEAHIQEALAPVDAYDSDWLYPCIDHAVNQMMFIYTFILGVLVCLVDPSEIVSVGHHQALGNCVEEESFRSLIGIRFDRKKYLCVHEFDEEFNLCNYPLAQMNYEESWYMICGRGFSDKAAYAALVISSIVILNLLFFQILKRPKKTRTVSFTKKYI</sequence>
<feature type="transmembrane region" description="Helical" evidence="1">
    <location>
        <begin position="114"/>
        <end position="138"/>
    </location>
</feature>
<protein>
    <recommendedName>
        <fullName evidence="2">DUF7802 domain-containing protein</fullName>
    </recommendedName>
</protein>
<keyword evidence="4" id="KW-1185">Reference proteome</keyword>
<feature type="transmembrane region" description="Helical" evidence="1">
    <location>
        <begin position="158"/>
        <end position="176"/>
    </location>
</feature>
<accession>A0AAV2Z803</accession>
<reference evidence="3" key="2">
    <citation type="journal article" date="2023" name="Microbiol Resour">
        <title>Decontamination and Annotation of the Draft Genome Sequence of the Oomycete Lagenidium giganteum ARSEF 373.</title>
        <authorList>
            <person name="Morgan W.R."/>
            <person name="Tartar A."/>
        </authorList>
    </citation>
    <scope>NUCLEOTIDE SEQUENCE</scope>
    <source>
        <strain evidence="3">ARSEF 373</strain>
    </source>
</reference>
<name>A0AAV2Z803_9STRA</name>
<proteinExistence type="predicted"/>
<dbReference type="InterPro" id="IPR056704">
    <property type="entry name" value="DUF7802"/>
</dbReference>
<evidence type="ECO:0000259" key="2">
    <source>
        <dbReference type="Pfam" id="PF25085"/>
    </source>
</evidence>
<organism evidence="3 4">
    <name type="scientific">Lagenidium giganteum</name>
    <dbReference type="NCBI Taxonomy" id="4803"/>
    <lineage>
        <taxon>Eukaryota</taxon>
        <taxon>Sar</taxon>
        <taxon>Stramenopiles</taxon>
        <taxon>Oomycota</taxon>
        <taxon>Peronosporomycetes</taxon>
        <taxon>Pythiales</taxon>
        <taxon>Pythiaceae</taxon>
    </lineage>
</organism>
<feature type="domain" description="DUF7802" evidence="2">
    <location>
        <begin position="14"/>
        <end position="399"/>
    </location>
</feature>
<comment type="caution">
    <text evidence="3">The sequence shown here is derived from an EMBL/GenBank/DDBJ whole genome shotgun (WGS) entry which is preliminary data.</text>
</comment>
<gene>
    <name evidence="3" type="ORF">N0F65_010320</name>
</gene>
<feature type="transmembrane region" description="Helical" evidence="1">
    <location>
        <begin position="20"/>
        <end position="39"/>
    </location>
</feature>
<evidence type="ECO:0000313" key="3">
    <source>
        <dbReference type="EMBL" id="DBA01669.1"/>
    </source>
</evidence>
<dbReference type="PANTHER" id="PTHR35982">
    <property type="entry name" value="AGAP005361-PA"/>
    <property type="match status" value="1"/>
</dbReference>